<dbReference type="EMBL" id="RHHQ01000028">
    <property type="protein sequence ID" value="RNB79504.1"/>
    <property type="molecule type" value="Genomic_DNA"/>
</dbReference>
<gene>
    <name evidence="1" type="ORF">EDM56_28675</name>
</gene>
<reference evidence="1 2" key="1">
    <citation type="submission" date="2018-10" db="EMBL/GenBank/DDBJ databases">
        <title>Phylogenomics of Brevibacillus.</title>
        <authorList>
            <person name="Dunlap C."/>
        </authorList>
    </citation>
    <scope>NUCLEOTIDE SEQUENCE [LARGE SCALE GENOMIC DNA]</scope>
    <source>
        <strain evidence="1 2">JCM 15716</strain>
    </source>
</reference>
<comment type="caution">
    <text evidence="1">The sequence shown here is derived from an EMBL/GenBank/DDBJ whole genome shotgun (WGS) entry which is preliminary data.</text>
</comment>
<proteinExistence type="predicted"/>
<keyword evidence="2" id="KW-1185">Reference proteome</keyword>
<evidence type="ECO:0000313" key="2">
    <source>
        <dbReference type="Proteomes" id="UP000271031"/>
    </source>
</evidence>
<name>A0A3M8CUU9_9BACL</name>
<dbReference type="AlphaFoldDB" id="A0A3M8CUU9"/>
<accession>A0A3M8CUU9</accession>
<evidence type="ECO:0000313" key="1">
    <source>
        <dbReference type="EMBL" id="RNB79504.1"/>
    </source>
</evidence>
<sequence length="293" mass="32609">MLHTQRFIIIFSLISALFFLTGFSSVPKEPKATWLWQSQLISSEPEQIIAFAKEHGVTLLYVNFSPTRKAVEYQAFIKKATASGIAVHALGGERSWGLEQNRPQLLAWVDLVLAYNAGVSKEERFTGIHLDIEPYLLPEWKTKQSAVIGQWMGNIKAYTAKVRKTPALEIGCDIPFWLDSIALPNDAAASLGKWLIAQHDHTAVMAYRDRAVGSNSISALSVQELAFADELGKRIFVAVEAKKSGEGNFVSFAEEGKTYMNAQLAKLSLLLSEHPSFAGNAVHSYEYWKTMKE</sequence>
<dbReference type="OrthoDB" id="7054537at2"/>
<organism evidence="1 2">
    <name type="scientific">Brevibacillus fluminis</name>
    <dbReference type="NCBI Taxonomy" id="511487"/>
    <lineage>
        <taxon>Bacteria</taxon>
        <taxon>Bacillati</taxon>
        <taxon>Bacillota</taxon>
        <taxon>Bacilli</taxon>
        <taxon>Bacillales</taxon>
        <taxon>Paenibacillaceae</taxon>
        <taxon>Brevibacillus</taxon>
    </lineage>
</organism>
<evidence type="ECO:0008006" key="3">
    <source>
        <dbReference type="Google" id="ProtNLM"/>
    </source>
</evidence>
<protein>
    <recommendedName>
        <fullName evidence="3">Amidase</fullName>
    </recommendedName>
</protein>
<dbReference type="RefSeq" id="WP_122921355.1">
    <property type="nucleotide sequence ID" value="NZ_RHHQ01000028.1"/>
</dbReference>
<dbReference type="Proteomes" id="UP000271031">
    <property type="component" value="Unassembled WGS sequence"/>
</dbReference>